<protein>
    <submittedName>
        <fullName evidence="1">Uncharacterized protein</fullName>
    </submittedName>
</protein>
<dbReference type="InterPro" id="IPR002110">
    <property type="entry name" value="Ankyrin_rpt"/>
</dbReference>
<dbReference type="InterPro" id="IPR036770">
    <property type="entry name" value="Ankyrin_rpt-contain_sf"/>
</dbReference>
<sequence>MVDLLLGRADVEINTPMCPPLFFAAREAHLAVLERLIKVESMIVDVKFFGHSPIQAAVQSGQAEIVRVLGRKQ</sequence>
<gene>
    <name evidence="1" type="ORF">N7456_007051</name>
</gene>
<keyword evidence="2" id="KW-1185">Reference proteome</keyword>
<name>A0A9W9FJ14_9EURO</name>
<dbReference type="OrthoDB" id="341259at2759"/>
<dbReference type="EMBL" id="JAPQKH010000004">
    <property type="protein sequence ID" value="KAJ5100999.1"/>
    <property type="molecule type" value="Genomic_DNA"/>
</dbReference>
<organism evidence="1 2">
    <name type="scientific">Penicillium angulare</name>
    <dbReference type="NCBI Taxonomy" id="116970"/>
    <lineage>
        <taxon>Eukaryota</taxon>
        <taxon>Fungi</taxon>
        <taxon>Dikarya</taxon>
        <taxon>Ascomycota</taxon>
        <taxon>Pezizomycotina</taxon>
        <taxon>Eurotiomycetes</taxon>
        <taxon>Eurotiomycetidae</taxon>
        <taxon>Eurotiales</taxon>
        <taxon>Aspergillaceae</taxon>
        <taxon>Penicillium</taxon>
    </lineage>
</organism>
<reference evidence="1" key="1">
    <citation type="submission" date="2022-11" db="EMBL/GenBank/DDBJ databases">
        <authorList>
            <person name="Petersen C."/>
        </authorList>
    </citation>
    <scope>NUCLEOTIDE SEQUENCE</scope>
    <source>
        <strain evidence="1">IBT 30069</strain>
    </source>
</reference>
<reference evidence="1" key="2">
    <citation type="journal article" date="2023" name="IMA Fungus">
        <title>Comparative genomic study of the Penicillium genus elucidates a diverse pangenome and 15 lateral gene transfer events.</title>
        <authorList>
            <person name="Petersen C."/>
            <person name="Sorensen T."/>
            <person name="Nielsen M.R."/>
            <person name="Sondergaard T.E."/>
            <person name="Sorensen J.L."/>
            <person name="Fitzpatrick D.A."/>
            <person name="Frisvad J.C."/>
            <person name="Nielsen K.L."/>
        </authorList>
    </citation>
    <scope>NUCLEOTIDE SEQUENCE</scope>
    <source>
        <strain evidence="1">IBT 30069</strain>
    </source>
</reference>
<dbReference type="Pfam" id="PF12796">
    <property type="entry name" value="Ank_2"/>
    <property type="match status" value="1"/>
</dbReference>
<dbReference type="AlphaFoldDB" id="A0A9W9FJ14"/>
<dbReference type="Proteomes" id="UP001149165">
    <property type="component" value="Unassembled WGS sequence"/>
</dbReference>
<evidence type="ECO:0000313" key="1">
    <source>
        <dbReference type="EMBL" id="KAJ5100999.1"/>
    </source>
</evidence>
<comment type="caution">
    <text evidence="1">The sequence shown here is derived from an EMBL/GenBank/DDBJ whole genome shotgun (WGS) entry which is preliminary data.</text>
</comment>
<evidence type="ECO:0000313" key="2">
    <source>
        <dbReference type="Proteomes" id="UP001149165"/>
    </source>
</evidence>
<dbReference type="Gene3D" id="1.25.40.20">
    <property type="entry name" value="Ankyrin repeat-containing domain"/>
    <property type="match status" value="1"/>
</dbReference>
<proteinExistence type="predicted"/>
<accession>A0A9W9FJ14</accession>
<dbReference type="SUPFAM" id="SSF48403">
    <property type="entry name" value="Ankyrin repeat"/>
    <property type="match status" value="1"/>
</dbReference>